<dbReference type="InterPro" id="IPR036291">
    <property type="entry name" value="NAD(P)-bd_dom_sf"/>
</dbReference>
<dbReference type="OrthoDB" id="9771073at2"/>
<dbReference type="Pfam" id="PF01370">
    <property type="entry name" value="Epimerase"/>
    <property type="match status" value="1"/>
</dbReference>
<evidence type="ECO:0000259" key="2">
    <source>
        <dbReference type="Pfam" id="PF01370"/>
    </source>
</evidence>
<dbReference type="InterPro" id="IPR051225">
    <property type="entry name" value="NAD(P)_epim/dehydratase"/>
</dbReference>
<dbReference type="Proteomes" id="UP000043763">
    <property type="component" value="Unassembled WGS sequence"/>
</dbReference>
<protein>
    <submittedName>
        <fullName evidence="3">Epimerase</fullName>
    </submittedName>
</protein>
<reference evidence="4" key="1">
    <citation type="submission" date="2015-04" db="EMBL/GenBank/DDBJ databases">
        <authorList>
            <person name="Mushtaq Mamoona"/>
        </authorList>
    </citation>
    <scope>NUCLEOTIDE SEQUENCE [LARGE SCALE GENOMIC DNA]</scope>
    <source>
        <strain evidence="4">AN4859/03</strain>
    </source>
</reference>
<evidence type="ECO:0000313" key="4">
    <source>
        <dbReference type="Proteomes" id="UP000043763"/>
    </source>
</evidence>
<sequence length="520" mass="60657">MKYTIALTGATGNMGLETLRQLMEIEDIELVKVLIRKESRKIGEKFKKQYGKRVEIVTGYLYERDDCEKLLKDCHYVLNLAAVIPPKSDRYPKLAHLTNFVGVKHIVDILESMEKDKRPKLVHISTVALYGNRNEKHPWGRVGDPLLISPYDAYSFSKLKGERYVLDSSLENRVIIRQTAMLHSRMLTDNMSDGLMFHTCYNAPLEWATARDSGLLMKRIIEEDIKGNLDDYFWKGCFNLGSKSENRLLGYDTFNDGFKLIGGSTKTYMKPNWNATRNFHGLWYYDGYKLEELFSYQKESVTDYWNEIGKTHWYYAFGKIVPSSLISFFAIQRLLPHPNSPTYWRRNGEDGKIIATFGSLENFDNLPKKWENFNLLFENKDSEGNYIDYKALLDIKNAKLLNHGYDESKKDSEIDIEDLKKAAEFRGGKLLSTSMTKGDLHTKLKWACAEGHEFEASPFTVIKAGHWCMECMPDYTWNFDMLAKKNPYFAQVWYDSHKEDENMLYYFDEDFKAHHKKIDQ</sequence>
<dbReference type="AlphaFoldDB" id="A0A0G4KA41"/>
<proteinExistence type="inferred from homology"/>
<dbReference type="Gene3D" id="3.40.50.720">
    <property type="entry name" value="NAD(P)-binding Rossmann-like Domain"/>
    <property type="match status" value="1"/>
</dbReference>
<dbReference type="PANTHER" id="PTHR42687:SF1">
    <property type="entry name" value="L-THREONINE 3-DEHYDROGENASE, MITOCHONDRIAL"/>
    <property type="match status" value="1"/>
</dbReference>
<dbReference type="SUPFAM" id="SSF51735">
    <property type="entry name" value="NAD(P)-binding Rossmann-fold domains"/>
    <property type="match status" value="1"/>
</dbReference>
<gene>
    <name evidence="3" type="ORF">BRSU_2266</name>
</gene>
<comment type="similarity">
    <text evidence="1">Belongs to the NAD(P)-dependent epimerase/dehydratase family.</text>
</comment>
<accession>A0A0G4KA41</accession>
<name>A0A0G4KA41_9SPIR</name>
<keyword evidence="4" id="KW-1185">Reference proteome</keyword>
<evidence type="ECO:0000256" key="1">
    <source>
        <dbReference type="ARBA" id="ARBA00007637"/>
    </source>
</evidence>
<dbReference type="InterPro" id="IPR001509">
    <property type="entry name" value="Epimerase_deHydtase"/>
</dbReference>
<dbReference type="GO" id="GO:0008743">
    <property type="term" value="F:L-threonine 3-dehydrogenase activity"/>
    <property type="evidence" value="ECO:0007669"/>
    <property type="project" value="TreeGrafter"/>
</dbReference>
<organism evidence="3 4">
    <name type="scientific">Brachyspira suanatina</name>
    <dbReference type="NCBI Taxonomy" id="381802"/>
    <lineage>
        <taxon>Bacteria</taxon>
        <taxon>Pseudomonadati</taxon>
        <taxon>Spirochaetota</taxon>
        <taxon>Spirochaetia</taxon>
        <taxon>Brachyspirales</taxon>
        <taxon>Brachyspiraceae</taxon>
        <taxon>Brachyspira</taxon>
    </lineage>
</organism>
<dbReference type="GO" id="GO:0006567">
    <property type="term" value="P:L-threonine catabolic process"/>
    <property type="evidence" value="ECO:0007669"/>
    <property type="project" value="TreeGrafter"/>
</dbReference>
<evidence type="ECO:0000313" key="3">
    <source>
        <dbReference type="EMBL" id="CRF34818.1"/>
    </source>
</evidence>
<dbReference type="RefSeq" id="WP_048595433.1">
    <property type="nucleotide sequence ID" value="NZ_CVLB01000002.1"/>
</dbReference>
<dbReference type="EMBL" id="CVLB01000002">
    <property type="protein sequence ID" value="CRF34818.1"/>
    <property type="molecule type" value="Genomic_DNA"/>
</dbReference>
<feature type="domain" description="NAD-dependent epimerase/dehydratase" evidence="2">
    <location>
        <begin position="5"/>
        <end position="172"/>
    </location>
</feature>
<dbReference type="PANTHER" id="PTHR42687">
    <property type="entry name" value="L-THREONINE 3-DEHYDROGENASE"/>
    <property type="match status" value="1"/>
</dbReference>